<gene>
    <name evidence="1" type="ORF">NQ318_017271</name>
</gene>
<reference evidence="1" key="1">
    <citation type="journal article" date="2023" name="Insect Mol. Biol.">
        <title>Genome sequencing provides insights into the evolution of gene families encoding plant cell wall-degrading enzymes in longhorned beetles.</title>
        <authorList>
            <person name="Shin N.R."/>
            <person name="Okamura Y."/>
            <person name="Kirsch R."/>
            <person name="Pauchet Y."/>
        </authorList>
    </citation>
    <scope>NUCLEOTIDE SEQUENCE</scope>
    <source>
        <strain evidence="1">AMC_N1</strain>
    </source>
</reference>
<dbReference type="PANTHER" id="PTHR47326">
    <property type="entry name" value="TRANSPOSABLE ELEMENT TC3 TRANSPOSASE-LIKE PROTEIN"/>
    <property type="match status" value="1"/>
</dbReference>
<dbReference type="AlphaFoldDB" id="A0AAV8X6J3"/>
<name>A0AAV8X6J3_9CUCU</name>
<accession>A0AAV8X6J3</accession>
<dbReference type="Proteomes" id="UP001162162">
    <property type="component" value="Unassembled WGS sequence"/>
</dbReference>
<dbReference type="InterPro" id="IPR036397">
    <property type="entry name" value="RNaseH_sf"/>
</dbReference>
<dbReference type="EMBL" id="JAPWTK010001022">
    <property type="protein sequence ID" value="KAJ8934572.1"/>
    <property type="molecule type" value="Genomic_DNA"/>
</dbReference>
<keyword evidence="2" id="KW-1185">Reference proteome</keyword>
<protein>
    <recommendedName>
        <fullName evidence="3">DUF4817 domain-containing protein</fullName>
    </recommendedName>
</protein>
<comment type="caution">
    <text evidence="1">The sequence shown here is derived from an EMBL/GenBank/DDBJ whole genome shotgun (WGS) entry which is preliminary data.</text>
</comment>
<evidence type="ECO:0000313" key="2">
    <source>
        <dbReference type="Proteomes" id="UP001162162"/>
    </source>
</evidence>
<sequence>MLLVLSFCEGNFRRSVEEYRRRFPNRVSPHRETTFSNVERQARETGKFFSSTQERVIAIRAQDEELILNTIEDEPHISTRNVSRQTGISQTSVHRVIRRNLLHLYHIQKVQGLLPEDLVKRNFSKIPSRIYLTRCHYNSDWNIGLRMMEHRLILYPNKWIGRGNNCPQVWPPQSPDLNKCDFFLWGTLKEFEYSSPVQWNKNVMSLETISGYWKE</sequence>
<dbReference type="GO" id="GO:0003676">
    <property type="term" value="F:nucleic acid binding"/>
    <property type="evidence" value="ECO:0007669"/>
    <property type="project" value="InterPro"/>
</dbReference>
<dbReference type="Pfam" id="PF13412">
    <property type="entry name" value="HTH_24"/>
    <property type="match status" value="1"/>
</dbReference>
<organism evidence="1 2">
    <name type="scientific">Aromia moschata</name>
    <dbReference type="NCBI Taxonomy" id="1265417"/>
    <lineage>
        <taxon>Eukaryota</taxon>
        <taxon>Metazoa</taxon>
        <taxon>Ecdysozoa</taxon>
        <taxon>Arthropoda</taxon>
        <taxon>Hexapoda</taxon>
        <taxon>Insecta</taxon>
        <taxon>Pterygota</taxon>
        <taxon>Neoptera</taxon>
        <taxon>Endopterygota</taxon>
        <taxon>Coleoptera</taxon>
        <taxon>Polyphaga</taxon>
        <taxon>Cucujiformia</taxon>
        <taxon>Chrysomeloidea</taxon>
        <taxon>Cerambycidae</taxon>
        <taxon>Cerambycinae</taxon>
        <taxon>Callichromatini</taxon>
        <taxon>Aromia</taxon>
    </lineage>
</organism>
<dbReference type="Gene3D" id="3.30.420.10">
    <property type="entry name" value="Ribonuclease H-like superfamily/Ribonuclease H"/>
    <property type="match status" value="1"/>
</dbReference>
<evidence type="ECO:0008006" key="3">
    <source>
        <dbReference type="Google" id="ProtNLM"/>
    </source>
</evidence>
<proteinExistence type="predicted"/>
<evidence type="ECO:0000313" key="1">
    <source>
        <dbReference type="EMBL" id="KAJ8934572.1"/>
    </source>
</evidence>
<dbReference type="PANTHER" id="PTHR47326:SF1">
    <property type="entry name" value="HTH PSQ-TYPE DOMAIN-CONTAINING PROTEIN"/>
    <property type="match status" value="1"/>
</dbReference>